<evidence type="ECO:0000256" key="1">
    <source>
        <dbReference type="SAM" id="Phobius"/>
    </source>
</evidence>
<keyword evidence="1" id="KW-0472">Membrane</keyword>
<protein>
    <recommendedName>
        <fullName evidence="6">Holin</fullName>
    </recommendedName>
</protein>
<organism evidence="3 4">
    <name type="scientific">Methylobacterium dankookense</name>
    <dbReference type="NCBI Taxonomy" id="560405"/>
    <lineage>
        <taxon>Bacteria</taxon>
        <taxon>Pseudomonadati</taxon>
        <taxon>Pseudomonadota</taxon>
        <taxon>Alphaproteobacteria</taxon>
        <taxon>Hyphomicrobiales</taxon>
        <taxon>Methylobacteriaceae</taxon>
        <taxon>Methylobacterium</taxon>
    </lineage>
</organism>
<keyword evidence="5" id="KW-1185">Reference proteome</keyword>
<dbReference type="Proteomes" id="UP001055303">
    <property type="component" value="Unassembled WGS sequence"/>
</dbReference>
<evidence type="ECO:0008006" key="6">
    <source>
        <dbReference type="Google" id="ProtNLM"/>
    </source>
</evidence>
<evidence type="ECO:0000313" key="3">
    <source>
        <dbReference type="EMBL" id="VUF16017.1"/>
    </source>
</evidence>
<dbReference type="OrthoDB" id="7478151at2"/>
<dbReference type="EMBL" id="CABFVH010000085">
    <property type="protein sequence ID" value="VUF16017.1"/>
    <property type="molecule type" value="Genomic_DNA"/>
</dbReference>
<evidence type="ECO:0000313" key="2">
    <source>
        <dbReference type="EMBL" id="GJD59293.1"/>
    </source>
</evidence>
<dbReference type="InterPro" id="IPR058159">
    <property type="entry name" value="Phage_holin_10"/>
</dbReference>
<accession>A0A564G6N8</accession>
<proteinExistence type="predicted"/>
<name>A0A564G6N8_9HYPH</name>
<gene>
    <name evidence="2" type="ORF">IFDJLNFL_5221</name>
    <name evidence="3" type="ORF">MTDSW087_05766</name>
</gene>
<evidence type="ECO:0000313" key="4">
    <source>
        <dbReference type="Proteomes" id="UP000401717"/>
    </source>
</evidence>
<dbReference type="RefSeq" id="WP_144769118.1">
    <property type="nucleotide sequence ID" value="NZ_BPQI01000200.1"/>
</dbReference>
<dbReference type="EMBL" id="BPQI01000200">
    <property type="protein sequence ID" value="GJD59293.1"/>
    <property type="molecule type" value="Genomic_DNA"/>
</dbReference>
<dbReference type="Proteomes" id="UP000401717">
    <property type="component" value="Unassembled WGS sequence"/>
</dbReference>
<keyword evidence="1" id="KW-0812">Transmembrane</keyword>
<dbReference type="Pfam" id="PF23987">
    <property type="entry name" value="Phage_holin_10"/>
    <property type="match status" value="1"/>
</dbReference>
<dbReference type="AlphaFoldDB" id="A0A564G6N8"/>
<sequence>MNQEQYLSLARTLLQIGGTIAVTRGWIAPEQAAALTDQLLVFGGALVAVGATIWGLVARSKKNLIAAAAALPEVASIQAAPAVASAVPSDKVKPI</sequence>
<reference evidence="2" key="3">
    <citation type="submission" date="2021-08" db="EMBL/GenBank/DDBJ databases">
        <authorList>
            <person name="Tani A."/>
            <person name="Ola A."/>
            <person name="Ogura Y."/>
            <person name="Katsura K."/>
            <person name="Hayashi T."/>
        </authorList>
    </citation>
    <scope>NUCLEOTIDE SEQUENCE</scope>
    <source>
        <strain evidence="2">DSM 22415</strain>
    </source>
</reference>
<reference evidence="3 4" key="1">
    <citation type="submission" date="2019-06" db="EMBL/GenBank/DDBJ databases">
        <authorList>
            <person name="Rodrigo-Torres L."/>
            <person name="Arahal R. D."/>
            <person name="Lucena T."/>
        </authorList>
    </citation>
    <scope>NUCLEOTIDE SEQUENCE [LARGE SCALE GENOMIC DNA]</scope>
    <source>
        <strain evidence="3 4">SW08-7</strain>
    </source>
</reference>
<evidence type="ECO:0000313" key="5">
    <source>
        <dbReference type="Proteomes" id="UP001055303"/>
    </source>
</evidence>
<feature type="transmembrane region" description="Helical" evidence="1">
    <location>
        <begin position="39"/>
        <end position="57"/>
    </location>
</feature>
<keyword evidence="1" id="KW-1133">Transmembrane helix</keyword>
<reference evidence="2" key="2">
    <citation type="journal article" date="2021" name="Front. Microbiol.">
        <title>Comprehensive Comparative Genomics and Phenotyping of Methylobacterium Species.</title>
        <authorList>
            <person name="Alessa O."/>
            <person name="Ogura Y."/>
            <person name="Fujitani Y."/>
            <person name="Takami H."/>
            <person name="Hayashi T."/>
            <person name="Sahin N."/>
            <person name="Tani A."/>
        </authorList>
    </citation>
    <scope>NUCLEOTIDE SEQUENCE</scope>
    <source>
        <strain evidence="2">DSM 22415</strain>
    </source>
</reference>